<gene>
    <name evidence="1" type="ORF">EKPJFOCH_1690</name>
</gene>
<keyword evidence="2" id="KW-1185">Reference proteome</keyword>
<evidence type="ECO:0000313" key="2">
    <source>
        <dbReference type="Proteomes" id="UP001055101"/>
    </source>
</evidence>
<protein>
    <recommendedName>
        <fullName evidence="3">Secreted protein</fullName>
    </recommendedName>
</protein>
<reference evidence="1" key="2">
    <citation type="submission" date="2021-08" db="EMBL/GenBank/DDBJ databases">
        <authorList>
            <person name="Tani A."/>
            <person name="Ola A."/>
            <person name="Ogura Y."/>
            <person name="Katsura K."/>
            <person name="Hayashi T."/>
        </authorList>
    </citation>
    <scope>NUCLEOTIDE SEQUENCE</scope>
    <source>
        <strain evidence="1">DSM 23674</strain>
    </source>
</reference>
<organism evidence="1 2">
    <name type="scientific">Methylobacterium thuringiense</name>
    <dbReference type="NCBI Taxonomy" id="1003091"/>
    <lineage>
        <taxon>Bacteria</taxon>
        <taxon>Pseudomonadati</taxon>
        <taxon>Pseudomonadota</taxon>
        <taxon>Alphaproteobacteria</taxon>
        <taxon>Hyphomicrobiales</taxon>
        <taxon>Methylobacteriaceae</taxon>
        <taxon>Methylobacterium</taxon>
    </lineage>
</organism>
<dbReference type="Proteomes" id="UP001055101">
    <property type="component" value="Unassembled WGS sequence"/>
</dbReference>
<reference evidence="1" key="1">
    <citation type="journal article" date="2021" name="Front. Microbiol.">
        <title>Comprehensive Comparative Genomics and Phenotyping of Methylobacterium Species.</title>
        <authorList>
            <person name="Alessa O."/>
            <person name="Ogura Y."/>
            <person name="Fujitani Y."/>
            <person name="Takami H."/>
            <person name="Hayashi T."/>
            <person name="Sahin N."/>
            <person name="Tani A."/>
        </authorList>
    </citation>
    <scope>NUCLEOTIDE SEQUENCE</scope>
    <source>
        <strain evidence="1">DSM 23674</strain>
    </source>
</reference>
<name>A0ABQ4TIU2_9HYPH</name>
<dbReference type="EMBL" id="BPRA01000007">
    <property type="protein sequence ID" value="GJE55201.1"/>
    <property type="molecule type" value="Genomic_DNA"/>
</dbReference>
<dbReference type="RefSeq" id="WP_147814719.1">
    <property type="nucleotide sequence ID" value="NZ_BPRA01000007.1"/>
</dbReference>
<sequence length="95" mass="10047">MPSFTGLAFVSLVTLAAAGGRPPTFDVKATCRAAPSLGAGNGNTDQNCLRDETQARTQLVKLWSSFDPRRRALCVQEAGNGGSPSYVDLLTCLQM</sequence>
<comment type="caution">
    <text evidence="1">The sequence shown here is derived from an EMBL/GenBank/DDBJ whole genome shotgun (WGS) entry which is preliminary data.</text>
</comment>
<evidence type="ECO:0000313" key="1">
    <source>
        <dbReference type="EMBL" id="GJE55201.1"/>
    </source>
</evidence>
<proteinExistence type="predicted"/>
<evidence type="ECO:0008006" key="3">
    <source>
        <dbReference type="Google" id="ProtNLM"/>
    </source>
</evidence>
<accession>A0ABQ4TIU2</accession>